<comment type="caution">
    <text evidence="1">The sequence shown here is derived from an EMBL/GenBank/DDBJ whole genome shotgun (WGS) entry which is preliminary data.</text>
</comment>
<evidence type="ECO:0000313" key="1">
    <source>
        <dbReference type="EMBL" id="TPX54081.1"/>
    </source>
</evidence>
<dbReference type="AlphaFoldDB" id="A0A507DRI7"/>
<evidence type="ECO:0000313" key="2">
    <source>
        <dbReference type="Proteomes" id="UP000317494"/>
    </source>
</evidence>
<dbReference type="EMBL" id="QEAN01000009">
    <property type="protein sequence ID" value="TPX54081.1"/>
    <property type="molecule type" value="Genomic_DNA"/>
</dbReference>
<protein>
    <submittedName>
        <fullName evidence="1">Uncharacterized protein</fullName>
    </submittedName>
</protein>
<dbReference type="Proteomes" id="UP000317494">
    <property type="component" value="Unassembled WGS sequence"/>
</dbReference>
<proteinExistence type="predicted"/>
<sequence>MKIGVALRLNNATNSEWEVDVAPVCDLPLAKGQTESCLLMNMEWMLVEGLHSHLAAYRCIVHSKLFQHLQTVLALMDESAVFNANSSLAAGIAASSPNKVDQLCCVLVCGYLVAVITSITSIRNNIMVDIAIRSRYVGKSVTGE</sequence>
<keyword evidence="2" id="KW-1185">Reference proteome</keyword>
<reference evidence="1 2" key="1">
    <citation type="journal article" date="2019" name="Sci. Rep.">
        <title>Comparative genomics of chytrid fungi reveal insights into the obligate biotrophic and pathogenic lifestyle of Synchytrium endobioticum.</title>
        <authorList>
            <person name="van de Vossenberg B.T.L.H."/>
            <person name="Warris S."/>
            <person name="Nguyen H.D.T."/>
            <person name="van Gent-Pelzer M.P.E."/>
            <person name="Joly D.L."/>
            <person name="van de Geest H.C."/>
            <person name="Bonants P.J.M."/>
            <person name="Smith D.S."/>
            <person name="Levesque C.A."/>
            <person name="van der Lee T.A.J."/>
        </authorList>
    </citation>
    <scope>NUCLEOTIDE SEQUENCE [LARGE SCALE GENOMIC DNA]</scope>
    <source>
        <strain evidence="1 2">MB42</strain>
    </source>
</reference>
<name>A0A507DRI7_9FUNG</name>
<organism evidence="1 2">
    <name type="scientific">Synchytrium endobioticum</name>
    <dbReference type="NCBI Taxonomy" id="286115"/>
    <lineage>
        <taxon>Eukaryota</taxon>
        <taxon>Fungi</taxon>
        <taxon>Fungi incertae sedis</taxon>
        <taxon>Chytridiomycota</taxon>
        <taxon>Chytridiomycota incertae sedis</taxon>
        <taxon>Chytridiomycetes</taxon>
        <taxon>Synchytriales</taxon>
        <taxon>Synchytriaceae</taxon>
        <taxon>Synchytrium</taxon>
    </lineage>
</organism>
<gene>
    <name evidence="1" type="ORF">SeMB42_g00476</name>
</gene>
<accession>A0A507DRI7</accession>
<dbReference type="VEuPathDB" id="FungiDB:SeMB42_g00476"/>